<evidence type="ECO:0000256" key="14">
    <source>
        <dbReference type="ARBA" id="ARBA00037277"/>
    </source>
</evidence>
<evidence type="ECO:0000256" key="7">
    <source>
        <dbReference type="ARBA" id="ARBA00022989"/>
    </source>
</evidence>
<keyword evidence="7 15" id="KW-1133">Transmembrane helix</keyword>
<feature type="transmembrane region" description="Helical" evidence="15">
    <location>
        <begin position="954"/>
        <end position="985"/>
    </location>
</feature>
<comment type="catalytic activity">
    <reaction evidence="13">
        <text>2 hydrogencarbonate(out) + Na(+)(out) = 2 hydrogencarbonate(in) + Na(+)(in)</text>
        <dbReference type="Rhea" id="RHEA:72215"/>
        <dbReference type="ChEBI" id="CHEBI:17544"/>
        <dbReference type="ChEBI" id="CHEBI:29101"/>
    </reaction>
</comment>
<comment type="function">
    <text evidence="14">Electrogenic sodium/bicarbonate cotransporter with a Na(+):HCO3(-) stoichiometry varying from 1:2 to 1:3. May regulate bicarbonate influx/efflux at the basolateral membrane of cells and regulate intracellular pH.</text>
</comment>
<feature type="domain" description="Band 3 cytoplasmic" evidence="18">
    <location>
        <begin position="113"/>
        <end position="394"/>
    </location>
</feature>
<evidence type="ECO:0000256" key="11">
    <source>
        <dbReference type="ARBA" id="ARBA00023201"/>
    </source>
</evidence>
<feature type="transmembrane region" description="Helical" evidence="15">
    <location>
        <begin position="903"/>
        <end position="922"/>
    </location>
</feature>
<evidence type="ECO:0000256" key="15">
    <source>
        <dbReference type="RuleBase" id="RU362035"/>
    </source>
</evidence>
<evidence type="ECO:0000256" key="6">
    <source>
        <dbReference type="ARBA" id="ARBA00022847"/>
    </source>
</evidence>
<evidence type="ECO:0000313" key="20">
    <source>
        <dbReference type="Proteomes" id="UP000694557"/>
    </source>
</evidence>
<feature type="compositionally biased region" description="Basic residues" evidence="16">
    <location>
        <begin position="46"/>
        <end position="59"/>
    </location>
</feature>
<comment type="subcellular location">
    <subcellularLocation>
        <location evidence="1">Basolateral cell membrane</location>
        <topology evidence="1">Multi-pass membrane protein</topology>
    </subcellularLocation>
    <subcellularLocation>
        <location evidence="15">Membrane</location>
        <topology evidence="15">Multi-pass membrane protein</topology>
    </subcellularLocation>
</comment>
<evidence type="ECO:0000256" key="13">
    <source>
        <dbReference type="ARBA" id="ARBA00036309"/>
    </source>
</evidence>
<feature type="domain" description="Bicarbonate transporter-like transmembrane" evidence="17">
    <location>
        <begin position="445"/>
        <end position="1005"/>
    </location>
</feature>
<dbReference type="InterPro" id="IPR016152">
    <property type="entry name" value="PTrfase/Anion_transptr"/>
</dbReference>
<dbReference type="NCBIfam" id="TIGR00834">
    <property type="entry name" value="ae"/>
    <property type="match status" value="1"/>
</dbReference>
<feature type="transmembrane region" description="Helical" evidence="15">
    <location>
        <begin position="508"/>
        <end position="537"/>
    </location>
</feature>
<keyword evidence="5 15" id="KW-0812">Transmembrane</keyword>
<evidence type="ECO:0000259" key="18">
    <source>
        <dbReference type="Pfam" id="PF07565"/>
    </source>
</evidence>
<feature type="region of interest" description="Disordered" evidence="16">
    <location>
        <begin position="41"/>
        <end position="80"/>
    </location>
</feature>
<feature type="compositionally biased region" description="Basic and acidic residues" evidence="16">
    <location>
        <begin position="60"/>
        <end position="76"/>
    </location>
</feature>
<dbReference type="GO" id="GO:0005452">
    <property type="term" value="F:solute:inorganic anion antiporter activity"/>
    <property type="evidence" value="ECO:0007669"/>
    <property type="project" value="InterPro"/>
</dbReference>
<comment type="similarity">
    <text evidence="2 15">Belongs to the anion exchanger (TC 2.A.31) family.</text>
</comment>
<feature type="transmembrane region" description="Helical" evidence="15">
    <location>
        <begin position="557"/>
        <end position="575"/>
    </location>
</feature>
<dbReference type="Proteomes" id="UP000694557">
    <property type="component" value="Unassembled WGS sequence"/>
</dbReference>
<organism evidence="19 20">
    <name type="scientific">Oncorhynchus kisutch</name>
    <name type="common">Coho salmon</name>
    <name type="synonym">Salmo kisutch</name>
    <dbReference type="NCBI Taxonomy" id="8019"/>
    <lineage>
        <taxon>Eukaryota</taxon>
        <taxon>Metazoa</taxon>
        <taxon>Chordata</taxon>
        <taxon>Craniata</taxon>
        <taxon>Vertebrata</taxon>
        <taxon>Euteleostomi</taxon>
        <taxon>Actinopterygii</taxon>
        <taxon>Neopterygii</taxon>
        <taxon>Teleostei</taxon>
        <taxon>Protacanthopterygii</taxon>
        <taxon>Salmoniformes</taxon>
        <taxon>Salmonidae</taxon>
        <taxon>Salmoninae</taxon>
        <taxon>Oncorhynchus</taxon>
    </lineage>
</organism>
<dbReference type="PRINTS" id="PR01232">
    <property type="entry name" value="NAHCO3TRSPRT"/>
</dbReference>
<dbReference type="Ensembl" id="ENSOKIT00005110694.1">
    <property type="protein sequence ID" value="ENSOKIP00005103260.1"/>
    <property type="gene ID" value="ENSOKIG00005042034.1"/>
</dbReference>
<keyword evidence="9 15" id="KW-0406">Ion transport</keyword>
<dbReference type="InterPro" id="IPR011531">
    <property type="entry name" value="HCO3_transpt-like_TM_dom"/>
</dbReference>
<keyword evidence="10 15" id="KW-0472">Membrane</keyword>
<comment type="caution">
    <text evidence="15">Lacks conserved residue(s) required for the propagation of feature annotation.</text>
</comment>
<feature type="transmembrane region" description="Helical" evidence="15">
    <location>
        <begin position="877"/>
        <end position="896"/>
    </location>
</feature>
<feature type="region of interest" description="Disordered" evidence="16">
    <location>
        <begin position="1009"/>
        <end position="1035"/>
    </location>
</feature>
<dbReference type="GO" id="GO:0008509">
    <property type="term" value="F:monoatomic anion transmembrane transporter activity"/>
    <property type="evidence" value="ECO:0007669"/>
    <property type="project" value="InterPro"/>
</dbReference>
<keyword evidence="8" id="KW-0915">Sodium</keyword>
<feature type="region of interest" description="Disordered" evidence="16">
    <location>
        <begin position="244"/>
        <end position="273"/>
    </location>
</feature>
<name>A0A8C7KLK1_ONCKI</name>
<evidence type="ECO:0000256" key="16">
    <source>
        <dbReference type="SAM" id="MobiDB-lite"/>
    </source>
</evidence>
<evidence type="ECO:0000256" key="10">
    <source>
        <dbReference type="ARBA" id="ARBA00023136"/>
    </source>
</evidence>
<keyword evidence="4" id="KW-1003">Cell membrane</keyword>
<accession>A0A8C7KLK1</accession>
<evidence type="ECO:0000256" key="3">
    <source>
        <dbReference type="ARBA" id="ARBA00022448"/>
    </source>
</evidence>
<keyword evidence="20" id="KW-1185">Reference proteome</keyword>
<reference evidence="19" key="2">
    <citation type="submission" date="2025-09" db="UniProtKB">
        <authorList>
            <consortium name="Ensembl"/>
        </authorList>
    </citation>
    <scope>IDENTIFICATION</scope>
</reference>
<dbReference type="PANTHER" id="PTHR11453">
    <property type="entry name" value="ANION EXCHANGE PROTEIN"/>
    <property type="match status" value="1"/>
</dbReference>
<feature type="transmembrane region" description="Helical" evidence="15">
    <location>
        <begin position="817"/>
        <end position="841"/>
    </location>
</feature>
<reference evidence="19" key="1">
    <citation type="submission" date="2025-08" db="UniProtKB">
        <authorList>
            <consortium name="Ensembl"/>
        </authorList>
    </citation>
    <scope>IDENTIFICATION</scope>
</reference>
<dbReference type="Gene3D" id="1.10.287.570">
    <property type="entry name" value="Helical hairpin bin"/>
    <property type="match status" value="1"/>
</dbReference>
<gene>
    <name evidence="19" type="primary">SLC4A4</name>
    <name evidence="19" type="synonym">LOC109873823</name>
</gene>
<evidence type="ECO:0000256" key="5">
    <source>
        <dbReference type="ARBA" id="ARBA00022692"/>
    </source>
</evidence>
<dbReference type="Pfam" id="PF00955">
    <property type="entry name" value="HCO3_cotransp"/>
    <property type="match status" value="1"/>
</dbReference>
<dbReference type="InterPro" id="IPR003024">
    <property type="entry name" value="Na/HCO3_transpt"/>
</dbReference>
<comment type="catalytic activity">
    <reaction evidence="12">
        <text>3 hydrogencarbonate(out) + Na(+)(out) = 3 hydrogencarbonate(in) + Na(+)(in)</text>
        <dbReference type="Rhea" id="RHEA:72219"/>
        <dbReference type="ChEBI" id="CHEBI:17544"/>
        <dbReference type="ChEBI" id="CHEBI:29101"/>
    </reaction>
</comment>
<evidence type="ECO:0000256" key="4">
    <source>
        <dbReference type="ARBA" id="ARBA00022475"/>
    </source>
</evidence>
<dbReference type="InterPro" id="IPR013769">
    <property type="entry name" value="Band3_cytoplasmic_dom"/>
</dbReference>
<keyword evidence="11" id="KW-0739">Sodium transport</keyword>
<dbReference type="GeneTree" id="ENSGT00940000156290"/>
<evidence type="ECO:0000256" key="12">
    <source>
        <dbReference type="ARBA" id="ARBA00035820"/>
    </source>
</evidence>
<keyword evidence="6" id="KW-0769">Symport</keyword>
<dbReference type="FunFam" id="3.40.930.10:FF:000002">
    <property type="entry name" value="Anion exchange protein"/>
    <property type="match status" value="1"/>
</dbReference>
<proteinExistence type="inferred from homology"/>
<feature type="region of interest" description="Disordered" evidence="16">
    <location>
        <begin position="396"/>
        <end position="435"/>
    </location>
</feature>
<dbReference type="GO" id="GO:0016323">
    <property type="term" value="C:basolateral plasma membrane"/>
    <property type="evidence" value="ECO:0007669"/>
    <property type="project" value="UniProtKB-SubCell"/>
</dbReference>
<evidence type="ECO:0000256" key="8">
    <source>
        <dbReference type="ARBA" id="ARBA00023053"/>
    </source>
</evidence>
<feature type="transmembrane region" description="Helical" evidence="15">
    <location>
        <begin position="729"/>
        <end position="747"/>
    </location>
</feature>
<evidence type="ECO:0000313" key="19">
    <source>
        <dbReference type="Ensembl" id="ENSOKIP00005103260.1"/>
    </source>
</evidence>
<keyword evidence="3 15" id="KW-0813">Transport</keyword>
<sequence>MSTDKNKVEDEAVLDRGASFVKHVCDEEEVEGHHTVYIGVHVPKSYQRRRRHRRKSSHKERKERPVENVEGDKTDGENADEAAPNILKPLISAAAERIRFILGEEDDGPPPPQLFTELDELLAVDGQEMEWKETARWIKFEEKVEKGGERWSKPHVATLSLHSLFELKTCIEKGTILLDLEASTLPQVVELITDSQIEIGQLKAELKDQVMYTLLRKHRHQTKKSNLRSLADIGKTVSSASRLFSNQDQNGSPATTHRNLTSNSLNDFSDQPDRDQLRNKFMKKLPRDAEASNVLVGEVDFLDTPFVAFVRLQQAVMLGALTEVPVPTRFLFVLLGPKGKANSYHEIGRAIATLMSDEVFHDIAYKAKDRQDLLAGIEEFLDEVIVLPPGEWDPDIRIEPPKSLPSSDKRYRDGPQMNGDTPGHDGGQGGGGHGHVGEELMNTGKFCGGLILDIKRKLPFFASDFYDAIHIQSLSAILFIYLGTVTNAITFGGLLGDATENMQGVLESFLGTAVTGAIFCLLAGQPLTILSSTGPVLVFERLLFNFSKDNDFDYLEFRLWIGLWSAFFCLVLVATDASFLVQYFTRFTEEGFSSLISFIFIYDAFKKMLKLAHYNPINADYDPNYVTTYDCRCMPLPDDGMLISTVLTPVISRPIDIPIPVNATWASLDKEQCVKYGGELIGPACGFVPDVTLMSFILFLGTYTCSMCLKKFKFSRFFPTTVRKLISDFAIILAIVIFCGVDALVGVDTPKLIVPTEFKPTSPNRGWFVPPFGGNPWWVYLAAALPALLVTILVFMDQQITAVIVNRKEHKLKKGAGYHLDLFWVAVLLIVCSFMGLPWYVAATVISIAHIDSLKMETQCSAPGEQPKFLGVREQRVTGVIVFVLTGLSVFMAPILKFIPMPVLYGVFLYMGVASLNGVQFMDRLQLLLMPAKHQPDLIYLRHVPQRRIHLFTFIQALCLALLWVLKSTVAAIIFPVMILALVAVRRAMDYIFSQHDLSYLDDVIPEKDKKKKEDEKRKKKQKKGSIDSEIDFPSEYPYTDNIPSIKISMDIMETEPMLGNKDKTSDSEYNRIAWGLLPTTTLGLLLSAANECLGIVSLLPSCPLPFFSSGRI</sequence>
<dbReference type="Pfam" id="PF07565">
    <property type="entry name" value="Band_3_cyto"/>
    <property type="match status" value="1"/>
</dbReference>
<dbReference type="FunFam" id="1.10.287.570:FF:000001">
    <property type="entry name" value="Anion exchange protein"/>
    <property type="match status" value="1"/>
</dbReference>
<evidence type="ECO:0000256" key="9">
    <source>
        <dbReference type="ARBA" id="ARBA00023065"/>
    </source>
</evidence>
<dbReference type="InterPro" id="IPR003020">
    <property type="entry name" value="HCO3_transpt_euk"/>
</dbReference>
<dbReference type="Gene3D" id="3.40.930.10">
    <property type="entry name" value="Mannitol-specific EII, Chain A"/>
    <property type="match status" value="1"/>
</dbReference>
<dbReference type="PRINTS" id="PR01231">
    <property type="entry name" value="HCO3TRNSPORT"/>
</dbReference>
<evidence type="ECO:0000256" key="1">
    <source>
        <dbReference type="ARBA" id="ARBA00004554"/>
    </source>
</evidence>
<feature type="compositionally biased region" description="Gly residues" evidence="16">
    <location>
        <begin position="424"/>
        <end position="434"/>
    </location>
</feature>
<feature type="transmembrane region" description="Helical" evidence="15">
    <location>
        <begin position="474"/>
        <end position="496"/>
    </location>
</feature>
<evidence type="ECO:0000259" key="17">
    <source>
        <dbReference type="Pfam" id="PF00955"/>
    </source>
</evidence>
<feature type="compositionally biased region" description="Polar residues" evidence="16">
    <location>
        <begin position="244"/>
        <end position="269"/>
    </location>
</feature>
<dbReference type="GO" id="GO:0051453">
    <property type="term" value="P:regulation of intracellular pH"/>
    <property type="evidence" value="ECO:0007669"/>
    <property type="project" value="TreeGrafter"/>
</dbReference>
<feature type="transmembrane region" description="Helical" evidence="15">
    <location>
        <begin position="777"/>
        <end position="796"/>
    </location>
</feature>
<dbReference type="PANTHER" id="PTHR11453:SF10">
    <property type="entry name" value="ELECTROGENIC SODIUM BICARBONATE COTRANSPORTER 1"/>
    <property type="match status" value="1"/>
</dbReference>
<evidence type="ECO:0000256" key="2">
    <source>
        <dbReference type="ARBA" id="ARBA00010993"/>
    </source>
</evidence>
<protein>
    <recommendedName>
        <fullName evidence="15">Anion exchange protein</fullName>
    </recommendedName>
</protein>
<dbReference type="SUPFAM" id="SSF55804">
    <property type="entry name" value="Phoshotransferase/anion transport protein"/>
    <property type="match status" value="1"/>
</dbReference>
<dbReference type="GO" id="GO:0008510">
    <property type="term" value="F:sodium:bicarbonate symporter activity"/>
    <property type="evidence" value="ECO:0007669"/>
    <property type="project" value="UniProtKB-ARBA"/>
</dbReference>
<dbReference type="AlphaFoldDB" id="A0A8C7KLK1"/>